<accession>A0ABS6NJX7</accession>
<keyword evidence="1" id="KW-0472">Membrane</keyword>
<dbReference type="InterPro" id="IPR018638">
    <property type="entry name" value="DUF2061_membrane"/>
</dbReference>
<feature type="transmembrane region" description="Helical" evidence="1">
    <location>
        <begin position="12"/>
        <end position="37"/>
    </location>
</feature>
<name>A0ABS6NJX7_9BURK</name>
<dbReference type="EMBL" id="JAHSPR010000001">
    <property type="protein sequence ID" value="MBV4395917.1"/>
    <property type="molecule type" value="Genomic_DNA"/>
</dbReference>
<dbReference type="Pfam" id="PF09834">
    <property type="entry name" value="DUF2061"/>
    <property type="match status" value="1"/>
</dbReference>
<sequence length="71" mass="7752">MIIIEKISQTLLHMSVAFSVAFVFTGSLSVGGLAALVEPVCNVLLLPLHDRTWKKIRMRLAKSESNTALAN</sequence>
<evidence type="ECO:0000313" key="3">
    <source>
        <dbReference type="EMBL" id="MBV4395917.1"/>
    </source>
</evidence>
<reference evidence="3 4" key="1">
    <citation type="submission" date="2021-06" db="EMBL/GenBank/DDBJ databases">
        <authorList>
            <person name="Lu T."/>
            <person name="Wang Q."/>
            <person name="Han X."/>
        </authorList>
    </citation>
    <scope>NUCLEOTIDE SEQUENCE [LARGE SCALE GENOMIC DNA]</scope>
    <source>
        <strain evidence="3 4">LAM0050</strain>
    </source>
</reference>
<dbReference type="Proteomes" id="UP000722165">
    <property type="component" value="Unassembled WGS sequence"/>
</dbReference>
<keyword evidence="4" id="KW-1185">Reference proteome</keyword>
<feature type="domain" description="DUF2061" evidence="2">
    <location>
        <begin position="7"/>
        <end position="54"/>
    </location>
</feature>
<keyword evidence="1" id="KW-1133">Transmembrane helix</keyword>
<gene>
    <name evidence="3" type="ORF">KU392_01445</name>
</gene>
<proteinExistence type="predicted"/>
<comment type="caution">
    <text evidence="3">The sequence shown here is derived from an EMBL/GenBank/DDBJ whole genome shotgun (WGS) entry which is preliminary data.</text>
</comment>
<evidence type="ECO:0000313" key="4">
    <source>
        <dbReference type="Proteomes" id="UP000722165"/>
    </source>
</evidence>
<organism evidence="3 4">
    <name type="scientific">Advenella alkanexedens</name>
    <dbReference type="NCBI Taxonomy" id="1481665"/>
    <lineage>
        <taxon>Bacteria</taxon>
        <taxon>Pseudomonadati</taxon>
        <taxon>Pseudomonadota</taxon>
        <taxon>Betaproteobacteria</taxon>
        <taxon>Burkholderiales</taxon>
        <taxon>Alcaligenaceae</taxon>
    </lineage>
</organism>
<evidence type="ECO:0000256" key="1">
    <source>
        <dbReference type="SAM" id="Phobius"/>
    </source>
</evidence>
<keyword evidence="1" id="KW-0812">Transmembrane</keyword>
<evidence type="ECO:0000259" key="2">
    <source>
        <dbReference type="Pfam" id="PF09834"/>
    </source>
</evidence>
<protein>
    <submittedName>
        <fullName evidence="3">DUF2061 domain-containing protein</fullName>
    </submittedName>
</protein>
<dbReference type="RefSeq" id="WP_169294135.1">
    <property type="nucleotide sequence ID" value="NZ_CP130490.1"/>
</dbReference>